<evidence type="ECO:0000313" key="2">
    <source>
        <dbReference type="EMBL" id="SDO37149.1"/>
    </source>
</evidence>
<dbReference type="STRING" id="430522.BFS30_20760"/>
<sequence>MNTYRFHFNNSKKTSTILFWFFTTLVTIPLTATGFLTSSHPLFPAWLLLILLPLMLVAIYRLFKAASERKSTEIVSLSKEGFTSSCFSSVLFSEIRSMRIPVREIGLLGGTQRDYYKKTDADSPNLEFSITTLDGKTLNYILNEWGGLYNSEEDFSIFFNFLTALTDQLYQLYHANEPYNSYLKILDEKGSWEKTQPV</sequence>
<protein>
    <submittedName>
        <fullName evidence="2">Uncharacterized protein</fullName>
    </submittedName>
</protein>
<dbReference type="EMBL" id="FNGY01000014">
    <property type="protein sequence ID" value="SDO37149.1"/>
    <property type="molecule type" value="Genomic_DNA"/>
</dbReference>
<keyword evidence="1" id="KW-0812">Transmembrane</keyword>
<gene>
    <name evidence="2" type="ORF">SAMN05421820_11443</name>
</gene>
<keyword evidence="3" id="KW-1185">Reference proteome</keyword>
<keyword evidence="1" id="KW-0472">Membrane</keyword>
<dbReference type="AlphaFoldDB" id="A0A1H0J144"/>
<keyword evidence="1" id="KW-1133">Transmembrane helix</keyword>
<evidence type="ECO:0000256" key="1">
    <source>
        <dbReference type="SAM" id="Phobius"/>
    </source>
</evidence>
<reference evidence="3" key="1">
    <citation type="submission" date="2016-10" db="EMBL/GenBank/DDBJ databases">
        <authorList>
            <person name="Varghese N."/>
            <person name="Submissions S."/>
        </authorList>
    </citation>
    <scope>NUCLEOTIDE SEQUENCE [LARGE SCALE GENOMIC DNA]</scope>
    <source>
        <strain evidence="3">DSM 19110</strain>
    </source>
</reference>
<name>A0A1H0J144_9SPHI</name>
<dbReference type="OrthoDB" id="762228at2"/>
<organism evidence="2 3">
    <name type="scientific">Pedobacter steynii</name>
    <dbReference type="NCBI Taxonomy" id="430522"/>
    <lineage>
        <taxon>Bacteria</taxon>
        <taxon>Pseudomonadati</taxon>
        <taxon>Bacteroidota</taxon>
        <taxon>Sphingobacteriia</taxon>
        <taxon>Sphingobacteriales</taxon>
        <taxon>Sphingobacteriaceae</taxon>
        <taxon>Pedobacter</taxon>
    </lineage>
</organism>
<evidence type="ECO:0000313" key="3">
    <source>
        <dbReference type="Proteomes" id="UP000183200"/>
    </source>
</evidence>
<proteinExistence type="predicted"/>
<dbReference type="RefSeq" id="WP_143010580.1">
    <property type="nucleotide sequence ID" value="NZ_FNGY01000014.1"/>
</dbReference>
<accession>A0A1H0J144</accession>
<dbReference type="Proteomes" id="UP000183200">
    <property type="component" value="Unassembled WGS sequence"/>
</dbReference>
<feature type="transmembrane region" description="Helical" evidence="1">
    <location>
        <begin position="43"/>
        <end position="63"/>
    </location>
</feature>
<feature type="transmembrane region" description="Helical" evidence="1">
    <location>
        <begin position="17"/>
        <end position="37"/>
    </location>
</feature>